<keyword evidence="5" id="KW-1185">Reference proteome</keyword>
<gene>
    <name evidence="6" type="primary">LOC107070850</name>
</gene>
<dbReference type="Proteomes" id="UP000694924">
    <property type="component" value="Unplaced"/>
</dbReference>
<dbReference type="InterPro" id="IPR009057">
    <property type="entry name" value="Homeodomain-like_sf"/>
</dbReference>
<evidence type="ECO:0000256" key="1">
    <source>
        <dbReference type="ARBA" id="ARBA00004123"/>
    </source>
</evidence>
<dbReference type="InterPro" id="IPR050863">
    <property type="entry name" value="CenT-Element_Derived"/>
</dbReference>
<dbReference type="RefSeq" id="XP_015184877.1">
    <property type="nucleotide sequence ID" value="XM_015329391.1"/>
</dbReference>
<dbReference type="PANTHER" id="PTHR19303">
    <property type="entry name" value="TRANSPOSON"/>
    <property type="match status" value="1"/>
</dbReference>
<protein>
    <submittedName>
        <fullName evidence="6">Uncharacterized protein LOC107070850</fullName>
    </submittedName>
</protein>
<name>A0ABM1IXE0_POLDO</name>
<evidence type="ECO:0000313" key="5">
    <source>
        <dbReference type="Proteomes" id="UP000694924"/>
    </source>
</evidence>
<feature type="compositionally biased region" description="Polar residues" evidence="3">
    <location>
        <begin position="198"/>
        <end position="207"/>
    </location>
</feature>
<sequence>MSFLSRNSAWSEEDLQSAKAAIEEGMSKRKAAKQFNIPFTTLRDRLKNENMSNPRLGRKPIFTPQQENDIAEQVKLLGSLYYGLSVTDLRKHVYKYAVLNNIKNNFDRSSRTAGLDWVHGFMRRNPSVSVRKAEVTSLNRVSAFNKKEITHFYDKLGELIEKHKFLPNNIYNADETGIIAVTDSGKVLAEKGQKRVGSVTSGEQGSNKPHYPLA</sequence>
<proteinExistence type="predicted"/>
<feature type="domain" description="HTH psq-type" evidence="4">
    <location>
        <begin position="1"/>
        <end position="52"/>
    </location>
</feature>
<evidence type="ECO:0000256" key="3">
    <source>
        <dbReference type="SAM" id="MobiDB-lite"/>
    </source>
</evidence>
<evidence type="ECO:0000259" key="4">
    <source>
        <dbReference type="PROSITE" id="PS50960"/>
    </source>
</evidence>
<comment type="subcellular location">
    <subcellularLocation>
        <location evidence="1 2">Nucleus</location>
    </subcellularLocation>
</comment>
<dbReference type="Gene3D" id="1.10.10.60">
    <property type="entry name" value="Homeodomain-like"/>
    <property type="match status" value="1"/>
</dbReference>
<keyword evidence="2" id="KW-0238">DNA-binding</keyword>
<reference evidence="6" key="1">
    <citation type="submission" date="2025-08" db="UniProtKB">
        <authorList>
            <consortium name="RefSeq"/>
        </authorList>
    </citation>
    <scope>IDENTIFICATION</scope>
</reference>
<dbReference type="Pfam" id="PF05225">
    <property type="entry name" value="HTH_psq"/>
    <property type="match status" value="1"/>
</dbReference>
<dbReference type="PANTHER" id="PTHR19303:SF71">
    <property type="entry name" value="ZINC FINGER PHD-TYPE DOMAIN-CONTAINING PROTEIN"/>
    <property type="match status" value="1"/>
</dbReference>
<dbReference type="GeneID" id="107070850"/>
<organism evidence="5 6">
    <name type="scientific">Polistes dominula</name>
    <name type="common">European paper wasp</name>
    <name type="synonym">Vespa dominula</name>
    <dbReference type="NCBI Taxonomy" id="743375"/>
    <lineage>
        <taxon>Eukaryota</taxon>
        <taxon>Metazoa</taxon>
        <taxon>Ecdysozoa</taxon>
        <taxon>Arthropoda</taxon>
        <taxon>Hexapoda</taxon>
        <taxon>Insecta</taxon>
        <taxon>Pterygota</taxon>
        <taxon>Neoptera</taxon>
        <taxon>Endopterygota</taxon>
        <taxon>Hymenoptera</taxon>
        <taxon>Apocrita</taxon>
        <taxon>Aculeata</taxon>
        <taxon>Vespoidea</taxon>
        <taxon>Vespidae</taxon>
        <taxon>Polistinae</taxon>
        <taxon>Polistini</taxon>
        <taxon>Polistes</taxon>
    </lineage>
</organism>
<dbReference type="PROSITE" id="PS50960">
    <property type="entry name" value="HTH_PSQ"/>
    <property type="match status" value="1"/>
</dbReference>
<feature type="region of interest" description="Disordered" evidence="3">
    <location>
        <begin position="192"/>
        <end position="214"/>
    </location>
</feature>
<keyword evidence="2" id="KW-0539">Nucleus</keyword>
<evidence type="ECO:0000256" key="2">
    <source>
        <dbReference type="PROSITE-ProRule" id="PRU00320"/>
    </source>
</evidence>
<dbReference type="InterPro" id="IPR007889">
    <property type="entry name" value="HTH_Psq"/>
</dbReference>
<evidence type="ECO:0000313" key="6">
    <source>
        <dbReference type="RefSeq" id="XP_015184877.1"/>
    </source>
</evidence>
<feature type="DNA-binding region" description="H-T-H motif" evidence="2">
    <location>
        <begin position="28"/>
        <end position="48"/>
    </location>
</feature>
<dbReference type="SUPFAM" id="SSF46689">
    <property type="entry name" value="Homeodomain-like"/>
    <property type="match status" value="1"/>
</dbReference>
<accession>A0ABM1IXE0</accession>